<dbReference type="EnsemblMetazoa" id="SSS_7309s_mrna">
    <property type="protein sequence ID" value="KAF7488122.1"/>
    <property type="gene ID" value="SSS_7309"/>
</dbReference>
<accession>A0A834R2K8</accession>
<protein>
    <submittedName>
        <fullName evidence="5">Neuroligin-3</fullName>
    </submittedName>
</protein>
<proteinExistence type="inferred from homology"/>
<dbReference type="EMBL" id="WVUK01000066">
    <property type="protein sequence ID" value="KAF7488122.1"/>
    <property type="molecule type" value="Genomic_DNA"/>
</dbReference>
<reference evidence="7" key="1">
    <citation type="journal article" date="2020" name="PLoS Negl. Trop. Dis.">
        <title>High-quality nuclear genome for Sarcoptes scabiei-A critical resource for a neglected parasite.</title>
        <authorList>
            <person name="Korhonen P.K."/>
            <person name="Gasser R.B."/>
            <person name="Ma G."/>
            <person name="Wang T."/>
            <person name="Stroehlein A.J."/>
            <person name="Young N.D."/>
            <person name="Ang C.S."/>
            <person name="Fernando D.D."/>
            <person name="Lu H.C."/>
            <person name="Taylor S."/>
            <person name="Reynolds S.L."/>
            <person name="Mofiz E."/>
            <person name="Najaraj S.H."/>
            <person name="Gowda H."/>
            <person name="Madugundu A."/>
            <person name="Renuse S."/>
            <person name="Holt D."/>
            <person name="Pandey A."/>
            <person name="Papenfuss A.T."/>
            <person name="Fischer K."/>
        </authorList>
    </citation>
    <scope>NUCLEOTIDE SEQUENCE [LARGE SCALE GENOMIC DNA]</scope>
</reference>
<keyword evidence="7" id="KW-1185">Reference proteome</keyword>
<dbReference type="InterPro" id="IPR029058">
    <property type="entry name" value="AB_hydrolase_fold"/>
</dbReference>
<dbReference type="Pfam" id="PF00135">
    <property type="entry name" value="COesterase"/>
    <property type="match status" value="1"/>
</dbReference>
<gene>
    <name evidence="5" type="ORF">SSS_7309</name>
</gene>
<evidence type="ECO:0000313" key="6">
    <source>
        <dbReference type="EnsemblMetazoa" id="KAF7488122.1"/>
    </source>
</evidence>
<feature type="region of interest" description="Disordered" evidence="3">
    <location>
        <begin position="1"/>
        <end position="27"/>
    </location>
</feature>
<evidence type="ECO:0000256" key="3">
    <source>
        <dbReference type="SAM" id="MobiDB-lite"/>
    </source>
</evidence>
<dbReference type="SUPFAM" id="SSF53474">
    <property type="entry name" value="alpha/beta-Hydrolases"/>
    <property type="match status" value="1"/>
</dbReference>
<evidence type="ECO:0000256" key="2">
    <source>
        <dbReference type="ARBA" id="ARBA00023180"/>
    </source>
</evidence>
<comment type="similarity">
    <text evidence="1">Belongs to the type-B carboxylesterase/lipase family.</text>
</comment>
<evidence type="ECO:0000313" key="7">
    <source>
        <dbReference type="Proteomes" id="UP000070412"/>
    </source>
</evidence>
<dbReference type="InterPro" id="IPR002018">
    <property type="entry name" value="CarbesteraseB"/>
</dbReference>
<organism evidence="5">
    <name type="scientific">Sarcoptes scabiei</name>
    <name type="common">Itch mite</name>
    <name type="synonym">Acarus scabiei</name>
    <dbReference type="NCBI Taxonomy" id="52283"/>
    <lineage>
        <taxon>Eukaryota</taxon>
        <taxon>Metazoa</taxon>
        <taxon>Ecdysozoa</taxon>
        <taxon>Arthropoda</taxon>
        <taxon>Chelicerata</taxon>
        <taxon>Arachnida</taxon>
        <taxon>Acari</taxon>
        <taxon>Acariformes</taxon>
        <taxon>Sarcoptiformes</taxon>
        <taxon>Astigmata</taxon>
        <taxon>Psoroptidia</taxon>
        <taxon>Sarcoptoidea</taxon>
        <taxon>Sarcoptidae</taxon>
        <taxon>Sarcoptinae</taxon>
        <taxon>Sarcoptes</taxon>
    </lineage>
</organism>
<evidence type="ECO:0000313" key="5">
    <source>
        <dbReference type="EMBL" id="KAF7488122.1"/>
    </source>
</evidence>
<feature type="non-terminal residue" evidence="5">
    <location>
        <position position="1"/>
    </location>
</feature>
<feature type="compositionally biased region" description="Low complexity" evidence="3">
    <location>
        <begin position="1"/>
        <end position="25"/>
    </location>
</feature>
<reference evidence="5" key="2">
    <citation type="submission" date="2020-01" db="EMBL/GenBank/DDBJ databases">
        <authorList>
            <person name="Korhonen P.K.K."/>
            <person name="Guangxu M.G."/>
            <person name="Wang T.W."/>
            <person name="Stroehlein A.J.S."/>
            <person name="Young N.D."/>
            <person name="Ang C.-S.A."/>
            <person name="Fernando D.W.F."/>
            <person name="Lu H.L."/>
            <person name="Taylor S.T."/>
            <person name="Ehtesham M.E.M."/>
            <person name="Najaraj S.H.N."/>
            <person name="Harsha G.H.G."/>
            <person name="Madugundu A.M."/>
            <person name="Renuse S.R."/>
            <person name="Holt D.H."/>
            <person name="Pandey A.P."/>
            <person name="Papenfuss A.P."/>
            <person name="Gasser R.B.G."/>
            <person name="Fischer K.F."/>
        </authorList>
    </citation>
    <scope>NUCLEOTIDE SEQUENCE</scope>
    <source>
        <strain evidence="5">SSS_KF_BRIS2020</strain>
    </source>
</reference>
<dbReference type="Proteomes" id="UP000070412">
    <property type="component" value="Unassembled WGS sequence"/>
</dbReference>
<dbReference type="OrthoDB" id="3200163at2759"/>
<keyword evidence="2" id="KW-0325">Glycoprotein</keyword>
<feature type="domain" description="Carboxylesterase type B" evidence="4">
    <location>
        <begin position="24"/>
        <end position="231"/>
    </location>
</feature>
<dbReference type="InterPro" id="IPR051093">
    <property type="entry name" value="Neuroligin/BSAL"/>
</dbReference>
<reference evidence="6" key="3">
    <citation type="submission" date="2022-06" db="UniProtKB">
        <authorList>
            <consortium name="EnsemblMetazoa"/>
        </authorList>
    </citation>
    <scope>IDENTIFICATION</scope>
</reference>
<dbReference type="AlphaFoldDB" id="A0A834R2K8"/>
<name>A0A834R2K8_SARSC</name>
<sequence>KQSQQSKPQSQPQQQQQQQQQQQSPNKHRYPVVVFIAGDDLYQTGTGNSFDGSIWSSYGRVIVVTINYRLGVLGFLPAMVDGTIRGNYGLMDQVAALHWIQENIAEFGGEPNNVTIVGHSFGASCVHLLTLSPMAKGLFSRVILMSGSALAPSTMAREAERNTILLGKKLQCPIYDNIQLVECLKRKPFEDLLDLDSIKSPRFLSPFGPIIDGIVVIEDPRIMMESMAYQMTSSRSSSLNVYSSTNIYQKNSTQRYASLKNALWEQGPYFDGDIMFGVTQQLIPLNIFNGQEERFGISIEHRNRILRTLIRNLFDFHQQTIFWT</sequence>
<evidence type="ECO:0000256" key="1">
    <source>
        <dbReference type="ARBA" id="ARBA00005964"/>
    </source>
</evidence>
<dbReference type="PANTHER" id="PTHR43903">
    <property type="entry name" value="NEUROLIGIN"/>
    <property type="match status" value="1"/>
</dbReference>
<dbReference type="Gene3D" id="3.40.50.1820">
    <property type="entry name" value="alpha/beta hydrolase"/>
    <property type="match status" value="1"/>
</dbReference>
<evidence type="ECO:0000259" key="4">
    <source>
        <dbReference type="Pfam" id="PF00135"/>
    </source>
</evidence>